<accession>A0A9Q0GUB6</accession>
<dbReference type="AlphaFoldDB" id="A0A9Q0GUB6"/>
<name>A0A9Q0GUB6_9MAGN</name>
<dbReference type="PANTHER" id="PTHR47481">
    <property type="match status" value="1"/>
</dbReference>
<comment type="caution">
    <text evidence="1">The sequence shown here is derived from an EMBL/GenBank/DDBJ whole genome shotgun (WGS) entry which is preliminary data.</text>
</comment>
<reference evidence="1" key="1">
    <citation type="journal article" date="2023" name="Plant J.">
        <title>The genome of the king protea, Protea cynaroides.</title>
        <authorList>
            <person name="Chang J."/>
            <person name="Duong T.A."/>
            <person name="Schoeman C."/>
            <person name="Ma X."/>
            <person name="Roodt D."/>
            <person name="Barker N."/>
            <person name="Li Z."/>
            <person name="Van de Peer Y."/>
            <person name="Mizrachi E."/>
        </authorList>
    </citation>
    <scope>NUCLEOTIDE SEQUENCE</scope>
    <source>
        <tissue evidence="1">Young leaves</tissue>
    </source>
</reference>
<evidence type="ECO:0000313" key="2">
    <source>
        <dbReference type="Proteomes" id="UP001141806"/>
    </source>
</evidence>
<protein>
    <recommendedName>
        <fullName evidence="3">Retrotransposon Copia-like N-terminal domain-containing protein</fullName>
    </recommendedName>
</protein>
<sequence>MASTPFDLNGISLISEDSPATSTVTNSSPPLVISNIASLIPIKLSSTNYMLWKSLFEPILCGHKLMHLIDDSTLTPITPDSPLYKKDQMLLSWINVTLSEFALPSIVGVSFAKATRNLLKTSVSEDDIVLYVLDGLPPSYQQFCPFIQIRARITALPLEELHTLLICEEPAPVDESPNENSTAFVAYRLTKPNVGHGNSS</sequence>
<proteinExistence type="predicted"/>
<dbReference type="OrthoDB" id="1166629at2759"/>
<gene>
    <name evidence="1" type="ORF">NE237_011104</name>
</gene>
<dbReference type="PANTHER" id="PTHR47481:SF28">
    <property type="entry name" value="RETROTRANSPOSON COPIA-LIKE N-TERMINAL DOMAIN-CONTAINING PROTEIN"/>
    <property type="match status" value="1"/>
</dbReference>
<evidence type="ECO:0008006" key="3">
    <source>
        <dbReference type="Google" id="ProtNLM"/>
    </source>
</evidence>
<evidence type="ECO:0000313" key="1">
    <source>
        <dbReference type="EMBL" id="KAJ4954321.1"/>
    </source>
</evidence>
<keyword evidence="2" id="KW-1185">Reference proteome</keyword>
<dbReference type="Proteomes" id="UP001141806">
    <property type="component" value="Unassembled WGS sequence"/>
</dbReference>
<organism evidence="1 2">
    <name type="scientific">Protea cynaroides</name>
    <dbReference type="NCBI Taxonomy" id="273540"/>
    <lineage>
        <taxon>Eukaryota</taxon>
        <taxon>Viridiplantae</taxon>
        <taxon>Streptophyta</taxon>
        <taxon>Embryophyta</taxon>
        <taxon>Tracheophyta</taxon>
        <taxon>Spermatophyta</taxon>
        <taxon>Magnoliopsida</taxon>
        <taxon>Proteales</taxon>
        <taxon>Proteaceae</taxon>
        <taxon>Protea</taxon>
    </lineage>
</organism>
<dbReference type="EMBL" id="JAMYWD010000011">
    <property type="protein sequence ID" value="KAJ4954321.1"/>
    <property type="molecule type" value="Genomic_DNA"/>
</dbReference>